<evidence type="ECO:0000313" key="3">
    <source>
        <dbReference type="Proteomes" id="UP000270094"/>
    </source>
</evidence>
<feature type="region of interest" description="Disordered" evidence="1">
    <location>
        <begin position="1"/>
        <end position="27"/>
    </location>
</feature>
<evidence type="ECO:0000313" key="2">
    <source>
        <dbReference type="EMBL" id="VDM78374.1"/>
    </source>
</evidence>
<dbReference type="EMBL" id="UYYB01101731">
    <property type="protein sequence ID" value="VDM78374.1"/>
    <property type="molecule type" value="Genomic_DNA"/>
</dbReference>
<evidence type="ECO:0000256" key="1">
    <source>
        <dbReference type="SAM" id="MobiDB-lite"/>
    </source>
</evidence>
<organism evidence="2 3">
    <name type="scientific">Strongylus vulgaris</name>
    <name type="common">Blood worm</name>
    <dbReference type="NCBI Taxonomy" id="40348"/>
    <lineage>
        <taxon>Eukaryota</taxon>
        <taxon>Metazoa</taxon>
        <taxon>Ecdysozoa</taxon>
        <taxon>Nematoda</taxon>
        <taxon>Chromadorea</taxon>
        <taxon>Rhabditida</taxon>
        <taxon>Rhabditina</taxon>
        <taxon>Rhabditomorpha</taxon>
        <taxon>Strongyloidea</taxon>
        <taxon>Strongylidae</taxon>
        <taxon>Strongylus</taxon>
    </lineage>
</organism>
<dbReference type="Proteomes" id="UP000270094">
    <property type="component" value="Unassembled WGS sequence"/>
</dbReference>
<accession>A0A3P7JJ48</accession>
<feature type="compositionally biased region" description="Basic residues" evidence="1">
    <location>
        <begin position="185"/>
        <end position="195"/>
    </location>
</feature>
<gene>
    <name evidence="2" type="ORF">SVUK_LOCUS13372</name>
</gene>
<name>A0A3P7JJ48_STRVU</name>
<keyword evidence="3" id="KW-1185">Reference proteome</keyword>
<proteinExistence type="predicted"/>
<sequence>MEQKNLEANPTEESERTAIKPRRAKKKSTMLKTVELSNFVVNNEIRAAAGMRKVNIKQPMLFSQPIVQNTSEENTHKGVRREKKPTTLKKKILEAREHDGKPPCSTNGDISFSPTPLDECVVELLKKLKKQANAAHKANPVKVELSNFVVNNEIRAAAGMRKVNNRAPMFFSQPVVQRKEENTHKGIRREKKPTTLKKVSSGVFSQ</sequence>
<dbReference type="AlphaFoldDB" id="A0A3P7JJ48"/>
<protein>
    <submittedName>
        <fullName evidence="2">Uncharacterized protein</fullName>
    </submittedName>
</protein>
<dbReference type="OrthoDB" id="263617at2759"/>
<reference evidence="2 3" key="1">
    <citation type="submission" date="2018-11" db="EMBL/GenBank/DDBJ databases">
        <authorList>
            <consortium name="Pathogen Informatics"/>
        </authorList>
    </citation>
    <scope>NUCLEOTIDE SEQUENCE [LARGE SCALE GENOMIC DNA]</scope>
</reference>
<feature type="region of interest" description="Disordered" evidence="1">
    <location>
        <begin position="178"/>
        <end position="206"/>
    </location>
</feature>